<dbReference type="SUPFAM" id="SSF69318">
    <property type="entry name" value="Integrin alpha N-terminal domain"/>
    <property type="match status" value="1"/>
</dbReference>
<sequence>MASTRMALLALLWVCALTTSTAAQDQDPLRAARFEAPTDRYPHNIMGRLPAHGGLVVETVSGQTHRSRLPDRLVFEDFAPRLIDTNGDGRTEIVVVESDRDRGARLAIWSVTGDGLTRIAATPFIGRRFRWLAPIGAADFDGDGRPELAYVEKPHLDKVLHIVRHEGNRLVPVARLAGISNHAIGQETLQSRIDTCPGGPQIVALDGSGQRQLAIRLTANRLEARDLGPAPTAWQIGHTRACD</sequence>
<proteinExistence type="predicted"/>
<dbReference type="RefSeq" id="WP_335420966.1">
    <property type="nucleotide sequence ID" value="NZ_JBALHR010000003.1"/>
</dbReference>
<protein>
    <submittedName>
        <fullName evidence="3">VCBS repeat-containing protein</fullName>
    </submittedName>
</protein>
<dbReference type="InterPro" id="IPR028994">
    <property type="entry name" value="Integrin_alpha_N"/>
</dbReference>
<accession>A0ABU8BSS3</accession>
<dbReference type="EMBL" id="JBALHR010000003">
    <property type="protein sequence ID" value="MEH7827706.1"/>
    <property type="molecule type" value="Genomic_DNA"/>
</dbReference>
<feature type="chain" id="PRO_5045412836" evidence="2">
    <location>
        <begin position="23"/>
        <end position="243"/>
    </location>
</feature>
<dbReference type="InterPro" id="IPR013517">
    <property type="entry name" value="FG-GAP"/>
</dbReference>
<dbReference type="Proteomes" id="UP001431963">
    <property type="component" value="Unassembled WGS sequence"/>
</dbReference>
<evidence type="ECO:0000313" key="4">
    <source>
        <dbReference type="Proteomes" id="UP001431963"/>
    </source>
</evidence>
<comment type="caution">
    <text evidence="3">The sequence shown here is derived from an EMBL/GenBank/DDBJ whole genome shotgun (WGS) entry which is preliminary data.</text>
</comment>
<reference evidence="3" key="1">
    <citation type="submission" date="2024-02" db="EMBL/GenBank/DDBJ databases">
        <title>Genome sequences of strain Gemmobacter sp. JM10B15.</title>
        <authorList>
            <person name="Zhang M."/>
        </authorList>
    </citation>
    <scope>NUCLEOTIDE SEQUENCE</scope>
    <source>
        <strain evidence="3">JM10B15</strain>
    </source>
</reference>
<dbReference type="Pfam" id="PF13517">
    <property type="entry name" value="FG-GAP_3"/>
    <property type="match status" value="1"/>
</dbReference>
<organism evidence="3 4">
    <name type="scientific">Gemmobacter denitrificans</name>
    <dbReference type="NCBI Taxonomy" id="3123040"/>
    <lineage>
        <taxon>Bacteria</taxon>
        <taxon>Pseudomonadati</taxon>
        <taxon>Pseudomonadota</taxon>
        <taxon>Alphaproteobacteria</taxon>
        <taxon>Rhodobacterales</taxon>
        <taxon>Paracoccaceae</taxon>
        <taxon>Gemmobacter</taxon>
    </lineage>
</organism>
<feature type="signal peptide" evidence="2">
    <location>
        <begin position="1"/>
        <end position="22"/>
    </location>
</feature>
<evidence type="ECO:0000256" key="2">
    <source>
        <dbReference type="SAM" id="SignalP"/>
    </source>
</evidence>
<keyword evidence="4" id="KW-1185">Reference proteome</keyword>
<name>A0ABU8BSS3_9RHOB</name>
<evidence type="ECO:0000313" key="3">
    <source>
        <dbReference type="EMBL" id="MEH7827706.1"/>
    </source>
</evidence>
<keyword evidence="1 2" id="KW-0732">Signal</keyword>
<gene>
    <name evidence="3" type="ORF">V6590_06075</name>
</gene>
<evidence type="ECO:0000256" key="1">
    <source>
        <dbReference type="ARBA" id="ARBA00022729"/>
    </source>
</evidence>